<protein>
    <submittedName>
        <fullName evidence="1">(spotted green pufferfish) hypothetical protein</fullName>
    </submittedName>
</protein>
<accession>Q4SLC3</accession>
<dbReference type="KEGG" id="tng:GSTEN00016303G001"/>
<reference evidence="1" key="1">
    <citation type="journal article" date="2004" name="Nature">
        <title>Genome duplication in the teleost fish Tetraodon nigroviridis reveals the early vertebrate proto-karyotype.</title>
        <authorList>
            <person name="Jaillon O."/>
            <person name="Aury J.-M."/>
            <person name="Brunet F."/>
            <person name="Petit J.-L."/>
            <person name="Stange-Thomann N."/>
            <person name="Mauceli E."/>
            <person name="Bouneau L."/>
            <person name="Fischer C."/>
            <person name="Ozouf-Costaz C."/>
            <person name="Bernot A."/>
            <person name="Nicaud S."/>
            <person name="Jaffe D."/>
            <person name="Fisher S."/>
            <person name="Lutfalla G."/>
            <person name="Dossat C."/>
            <person name="Segurens B."/>
            <person name="Dasilva C."/>
            <person name="Salanoubat M."/>
            <person name="Levy M."/>
            <person name="Boudet N."/>
            <person name="Castellano S."/>
            <person name="Anthouard V."/>
            <person name="Jubin C."/>
            <person name="Castelli V."/>
            <person name="Katinka M."/>
            <person name="Vacherie B."/>
            <person name="Biemont C."/>
            <person name="Skalli Z."/>
            <person name="Cattolico L."/>
            <person name="Poulain J."/>
            <person name="De Berardinis V."/>
            <person name="Cruaud C."/>
            <person name="Duprat S."/>
            <person name="Brottier P."/>
            <person name="Coutanceau J.-P."/>
            <person name="Gouzy J."/>
            <person name="Parra G."/>
            <person name="Lardier G."/>
            <person name="Chapple C."/>
            <person name="McKernan K.J."/>
            <person name="McEwan P."/>
            <person name="Bosak S."/>
            <person name="Kellis M."/>
            <person name="Volff J.-N."/>
            <person name="Guigo R."/>
            <person name="Zody M.C."/>
            <person name="Mesirov J."/>
            <person name="Lindblad-Toh K."/>
            <person name="Birren B."/>
            <person name="Nusbaum C."/>
            <person name="Kahn D."/>
            <person name="Robinson-Rechavi M."/>
            <person name="Laudet V."/>
            <person name="Schachter V."/>
            <person name="Quetier F."/>
            <person name="Saurin W."/>
            <person name="Scarpelli C."/>
            <person name="Wincker P."/>
            <person name="Lander E.S."/>
            <person name="Weissenbach J."/>
            <person name="Roest Crollius H."/>
        </authorList>
    </citation>
    <scope>NUCLEOTIDE SEQUENCE [LARGE SCALE GENOMIC DNA]</scope>
</reference>
<dbReference type="EMBL" id="CAAE01014557">
    <property type="protein sequence ID" value="CAF98559.1"/>
    <property type="molecule type" value="Genomic_DNA"/>
</dbReference>
<proteinExistence type="predicted"/>
<comment type="caution">
    <text evidence="1">The sequence shown here is derived from an EMBL/GenBank/DDBJ whole genome shotgun (WGS) entry which is preliminary data.</text>
</comment>
<gene>
    <name evidence="1" type="ORF">GSTENG00016303001</name>
</gene>
<dbReference type="AlphaFoldDB" id="Q4SLC3"/>
<organism evidence="1">
    <name type="scientific">Tetraodon nigroviridis</name>
    <name type="common">Spotted green pufferfish</name>
    <name type="synonym">Chelonodon nigroviridis</name>
    <dbReference type="NCBI Taxonomy" id="99883"/>
    <lineage>
        <taxon>Eukaryota</taxon>
        <taxon>Metazoa</taxon>
        <taxon>Chordata</taxon>
        <taxon>Craniata</taxon>
        <taxon>Vertebrata</taxon>
        <taxon>Euteleostomi</taxon>
        <taxon>Actinopterygii</taxon>
        <taxon>Neopterygii</taxon>
        <taxon>Teleostei</taxon>
        <taxon>Neoteleostei</taxon>
        <taxon>Acanthomorphata</taxon>
        <taxon>Eupercaria</taxon>
        <taxon>Tetraodontiformes</taxon>
        <taxon>Tetradontoidea</taxon>
        <taxon>Tetraodontidae</taxon>
        <taxon>Tetraodon</taxon>
    </lineage>
</organism>
<sequence length="33" mass="3817">MHLWRIASGLAPFLERIGTRMTVQDSFVLSRAR</sequence>
<reference evidence="1" key="2">
    <citation type="submission" date="2004-02" db="EMBL/GenBank/DDBJ databases">
        <authorList>
            <consortium name="Genoscope"/>
            <consortium name="Whitehead Institute Centre for Genome Research"/>
        </authorList>
    </citation>
    <scope>NUCLEOTIDE SEQUENCE</scope>
</reference>
<name>Q4SLC3_TETNG</name>
<evidence type="ECO:0000313" key="1">
    <source>
        <dbReference type="EMBL" id="CAF98559.1"/>
    </source>
</evidence>